<proteinExistence type="predicted"/>
<comment type="caution">
    <text evidence="1">The sequence shown here is derived from an EMBL/GenBank/DDBJ whole genome shotgun (WGS) entry which is preliminary data.</text>
</comment>
<gene>
    <name evidence="1" type="ORF">BpHYR1_009602</name>
</gene>
<keyword evidence="2" id="KW-1185">Reference proteome</keyword>
<reference evidence="1 2" key="1">
    <citation type="journal article" date="2018" name="Sci. Rep.">
        <title>Genomic signatures of local adaptation to the degree of environmental predictability in rotifers.</title>
        <authorList>
            <person name="Franch-Gras L."/>
            <person name="Hahn C."/>
            <person name="Garcia-Roger E.M."/>
            <person name="Carmona M.J."/>
            <person name="Serra M."/>
            <person name="Gomez A."/>
        </authorList>
    </citation>
    <scope>NUCLEOTIDE SEQUENCE [LARGE SCALE GENOMIC DNA]</scope>
    <source>
        <strain evidence="1">HYR1</strain>
    </source>
</reference>
<dbReference type="AlphaFoldDB" id="A0A3M7T5L6"/>
<evidence type="ECO:0000313" key="2">
    <source>
        <dbReference type="Proteomes" id="UP000276133"/>
    </source>
</evidence>
<accession>A0A3M7T5L6</accession>
<protein>
    <submittedName>
        <fullName evidence="1">Uncharacterized protein</fullName>
    </submittedName>
</protein>
<name>A0A3M7T5L6_BRAPC</name>
<evidence type="ECO:0000313" key="1">
    <source>
        <dbReference type="EMBL" id="RNA43312.1"/>
    </source>
</evidence>
<organism evidence="1 2">
    <name type="scientific">Brachionus plicatilis</name>
    <name type="common">Marine rotifer</name>
    <name type="synonym">Brachionus muelleri</name>
    <dbReference type="NCBI Taxonomy" id="10195"/>
    <lineage>
        <taxon>Eukaryota</taxon>
        <taxon>Metazoa</taxon>
        <taxon>Spiralia</taxon>
        <taxon>Gnathifera</taxon>
        <taxon>Rotifera</taxon>
        <taxon>Eurotatoria</taxon>
        <taxon>Monogononta</taxon>
        <taxon>Pseudotrocha</taxon>
        <taxon>Ploima</taxon>
        <taxon>Brachionidae</taxon>
        <taxon>Brachionus</taxon>
    </lineage>
</organism>
<sequence>MCPLQQTKQIRDNTQKRRGASHCLFSILNRLDINKKCLSDQEENSIKRCIGNMRNETYNKKNSGSSSMFFSIFIHEKFLDLFSMEKRKENWQYIKT</sequence>
<dbReference type="Proteomes" id="UP000276133">
    <property type="component" value="Unassembled WGS sequence"/>
</dbReference>
<dbReference type="EMBL" id="REGN01000239">
    <property type="protein sequence ID" value="RNA43312.1"/>
    <property type="molecule type" value="Genomic_DNA"/>
</dbReference>